<accession>A0A821UDE3</accession>
<dbReference type="Proteomes" id="UP000663873">
    <property type="component" value="Unassembled WGS sequence"/>
</dbReference>
<keyword evidence="2" id="KW-1185">Reference proteome</keyword>
<proteinExistence type="predicted"/>
<gene>
    <name evidence="1" type="ORF">UJA718_LOCUS45000</name>
</gene>
<protein>
    <submittedName>
        <fullName evidence="1">Uncharacterized protein</fullName>
    </submittedName>
</protein>
<evidence type="ECO:0000313" key="1">
    <source>
        <dbReference type="EMBL" id="CAF4888337.1"/>
    </source>
</evidence>
<dbReference type="EMBL" id="CAJOBP010072680">
    <property type="protein sequence ID" value="CAF4888337.1"/>
    <property type="molecule type" value="Genomic_DNA"/>
</dbReference>
<name>A0A821UDE3_9BILA</name>
<evidence type="ECO:0000313" key="2">
    <source>
        <dbReference type="Proteomes" id="UP000663873"/>
    </source>
</evidence>
<comment type="caution">
    <text evidence="1">The sequence shown here is derived from an EMBL/GenBank/DDBJ whole genome shotgun (WGS) entry which is preliminary data.</text>
</comment>
<organism evidence="1 2">
    <name type="scientific">Rotaria socialis</name>
    <dbReference type="NCBI Taxonomy" id="392032"/>
    <lineage>
        <taxon>Eukaryota</taxon>
        <taxon>Metazoa</taxon>
        <taxon>Spiralia</taxon>
        <taxon>Gnathifera</taxon>
        <taxon>Rotifera</taxon>
        <taxon>Eurotatoria</taxon>
        <taxon>Bdelloidea</taxon>
        <taxon>Philodinida</taxon>
        <taxon>Philodinidae</taxon>
        <taxon>Rotaria</taxon>
    </lineage>
</organism>
<feature type="non-terminal residue" evidence="1">
    <location>
        <position position="63"/>
    </location>
</feature>
<dbReference type="AlphaFoldDB" id="A0A821UDE3"/>
<sequence>MDEKKKKKASAMKYSLAATKVRAELEKYDELPTSSAIVHDDDYYYDETCSINNHHHRKMSFNP</sequence>
<reference evidence="1" key="1">
    <citation type="submission" date="2021-02" db="EMBL/GenBank/DDBJ databases">
        <authorList>
            <person name="Nowell W R."/>
        </authorList>
    </citation>
    <scope>NUCLEOTIDE SEQUENCE</scope>
</reference>